<dbReference type="EMBL" id="AZIM01001912">
    <property type="protein sequence ID" value="ETE65358.1"/>
    <property type="molecule type" value="Genomic_DNA"/>
</dbReference>
<name>V8NUJ4_OPHHA</name>
<dbReference type="InterPro" id="IPR007593">
    <property type="entry name" value="CD225/Dispanin_fam"/>
</dbReference>
<keyword evidence="8" id="KW-1185">Reference proteome</keyword>
<evidence type="ECO:0000313" key="8">
    <source>
        <dbReference type="Proteomes" id="UP000018936"/>
    </source>
</evidence>
<evidence type="ECO:0000256" key="5">
    <source>
        <dbReference type="ARBA" id="ARBA00023136"/>
    </source>
</evidence>
<comment type="subcellular location">
    <subcellularLocation>
        <location evidence="1">Membrane</location>
    </subcellularLocation>
</comment>
<evidence type="ECO:0000256" key="2">
    <source>
        <dbReference type="ARBA" id="ARBA00006843"/>
    </source>
</evidence>
<dbReference type="OrthoDB" id="6083617at2759"/>
<accession>V8NUJ4</accession>
<feature type="transmembrane region" description="Helical" evidence="6">
    <location>
        <begin position="35"/>
        <end position="53"/>
    </location>
</feature>
<proteinExistence type="inferred from homology"/>
<evidence type="ECO:0000256" key="4">
    <source>
        <dbReference type="ARBA" id="ARBA00022989"/>
    </source>
</evidence>
<keyword evidence="3 6" id="KW-0812">Transmembrane</keyword>
<sequence length="113" mass="13033">MVECWLFFQYQDAWPGESPPIGDQRLPPKDYMVESVLVTIFCCLFTGLIALVYSHEVWGAEGDLSHFDPHRRMLKIQTFVNWLLFMMVAASWGHGMPLGDLLTREVHGEARFT</sequence>
<evidence type="ECO:0000256" key="6">
    <source>
        <dbReference type="SAM" id="Phobius"/>
    </source>
</evidence>
<gene>
    <name evidence="7" type="ORF">L345_08863</name>
</gene>
<comment type="caution">
    <text evidence="7">The sequence shown here is derived from an EMBL/GenBank/DDBJ whole genome shotgun (WGS) entry which is preliminary data.</text>
</comment>
<evidence type="ECO:0000256" key="3">
    <source>
        <dbReference type="ARBA" id="ARBA00022692"/>
    </source>
</evidence>
<reference evidence="7 8" key="1">
    <citation type="journal article" date="2013" name="Proc. Natl. Acad. Sci. U.S.A.">
        <title>The king cobra genome reveals dynamic gene evolution and adaptation in the snake venom system.</title>
        <authorList>
            <person name="Vonk F.J."/>
            <person name="Casewell N.R."/>
            <person name="Henkel C.V."/>
            <person name="Heimberg A.M."/>
            <person name="Jansen H.J."/>
            <person name="McCleary R.J."/>
            <person name="Kerkkamp H.M."/>
            <person name="Vos R.A."/>
            <person name="Guerreiro I."/>
            <person name="Calvete J.J."/>
            <person name="Wuster W."/>
            <person name="Woods A.E."/>
            <person name="Logan J.M."/>
            <person name="Harrison R.A."/>
            <person name="Castoe T.A."/>
            <person name="de Koning A.P."/>
            <person name="Pollock D.D."/>
            <person name="Yandell M."/>
            <person name="Calderon D."/>
            <person name="Renjifo C."/>
            <person name="Currier R.B."/>
            <person name="Salgado D."/>
            <person name="Pla D."/>
            <person name="Sanz L."/>
            <person name="Hyder A.S."/>
            <person name="Ribeiro J.M."/>
            <person name="Arntzen J.W."/>
            <person name="van den Thillart G.E."/>
            <person name="Boetzer M."/>
            <person name="Pirovano W."/>
            <person name="Dirks R.P."/>
            <person name="Spaink H.P."/>
            <person name="Duboule D."/>
            <person name="McGlinn E."/>
            <person name="Kini R.M."/>
            <person name="Richardson M.K."/>
        </authorList>
    </citation>
    <scope>NUCLEOTIDE SEQUENCE</scope>
    <source>
        <tissue evidence="7">Blood</tissue>
    </source>
</reference>
<keyword evidence="4 6" id="KW-1133">Transmembrane helix</keyword>
<keyword evidence="5 6" id="KW-0472">Membrane</keyword>
<comment type="similarity">
    <text evidence="2">Belongs to the CD225/Dispanin family.</text>
</comment>
<evidence type="ECO:0000313" key="7">
    <source>
        <dbReference type="EMBL" id="ETE65358.1"/>
    </source>
</evidence>
<protein>
    <submittedName>
        <fullName evidence="7">Uncharacterized protein</fullName>
    </submittedName>
</protein>
<evidence type="ECO:0000256" key="1">
    <source>
        <dbReference type="ARBA" id="ARBA00004370"/>
    </source>
</evidence>
<feature type="non-terminal residue" evidence="7">
    <location>
        <position position="1"/>
    </location>
</feature>
<dbReference type="Proteomes" id="UP000018936">
    <property type="component" value="Unassembled WGS sequence"/>
</dbReference>
<dbReference type="AlphaFoldDB" id="V8NUJ4"/>
<dbReference type="Pfam" id="PF04505">
    <property type="entry name" value="CD225"/>
    <property type="match status" value="1"/>
</dbReference>
<organism evidence="7 8">
    <name type="scientific">Ophiophagus hannah</name>
    <name type="common">King cobra</name>
    <name type="synonym">Naja hannah</name>
    <dbReference type="NCBI Taxonomy" id="8665"/>
    <lineage>
        <taxon>Eukaryota</taxon>
        <taxon>Metazoa</taxon>
        <taxon>Chordata</taxon>
        <taxon>Craniata</taxon>
        <taxon>Vertebrata</taxon>
        <taxon>Euteleostomi</taxon>
        <taxon>Lepidosauria</taxon>
        <taxon>Squamata</taxon>
        <taxon>Bifurcata</taxon>
        <taxon>Unidentata</taxon>
        <taxon>Episquamata</taxon>
        <taxon>Toxicofera</taxon>
        <taxon>Serpentes</taxon>
        <taxon>Colubroidea</taxon>
        <taxon>Elapidae</taxon>
        <taxon>Elapinae</taxon>
        <taxon>Ophiophagus</taxon>
    </lineage>
</organism>
<dbReference type="GO" id="GO:0016020">
    <property type="term" value="C:membrane"/>
    <property type="evidence" value="ECO:0007669"/>
    <property type="project" value="UniProtKB-SubCell"/>
</dbReference>
<feature type="transmembrane region" description="Helical" evidence="6">
    <location>
        <begin position="74"/>
        <end position="93"/>
    </location>
</feature>